<dbReference type="EMBL" id="QDEB01028755">
    <property type="protein sequence ID" value="RZC40113.1"/>
    <property type="molecule type" value="Genomic_DNA"/>
</dbReference>
<dbReference type="Proteomes" id="UP000292052">
    <property type="component" value="Unassembled WGS sequence"/>
</dbReference>
<comment type="caution">
    <text evidence="1">The sequence shown here is derived from an EMBL/GenBank/DDBJ whole genome shotgun (WGS) entry which is preliminary data.</text>
</comment>
<dbReference type="AlphaFoldDB" id="A0A482W5W1"/>
<reference evidence="1 2" key="1">
    <citation type="submission" date="2017-03" db="EMBL/GenBank/DDBJ databases">
        <title>Genome of the blue death feigning beetle - Asbolus verrucosus.</title>
        <authorList>
            <person name="Rider S.D."/>
        </authorList>
    </citation>
    <scope>NUCLEOTIDE SEQUENCE [LARGE SCALE GENOMIC DNA]</scope>
    <source>
        <strain evidence="1">Butters</strain>
        <tissue evidence="1">Head and leg muscle</tissue>
    </source>
</reference>
<name>A0A482W5W1_ASBVE</name>
<accession>A0A482W5W1</accession>
<dbReference type="OrthoDB" id="6622349at2759"/>
<evidence type="ECO:0000313" key="1">
    <source>
        <dbReference type="EMBL" id="RZC40113.1"/>
    </source>
</evidence>
<dbReference type="GO" id="GO:0003676">
    <property type="term" value="F:nucleic acid binding"/>
    <property type="evidence" value="ECO:0007669"/>
    <property type="project" value="InterPro"/>
</dbReference>
<dbReference type="PANTHER" id="PTHR47326">
    <property type="entry name" value="TRANSPOSABLE ELEMENT TC3 TRANSPOSASE-LIKE PROTEIN"/>
    <property type="match status" value="1"/>
</dbReference>
<gene>
    <name evidence="1" type="ORF">BDFB_014767</name>
</gene>
<dbReference type="PANTHER" id="PTHR47326:SF1">
    <property type="entry name" value="HTH PSQ-TYPE DOMAIN-CONTAINING PROTEIN"/>
    <property type="match status" value="1"/>
</dbReference>
<proteinExistence type="predicted"/>
<protein>
    <submittedName>
        <fullName evidence="1">DDE 3 domain containing protein</fullName>
    </submittedName>
</protein>
<sequence>MTITISVYKIHCLKTTQAGLLFARGSYRILFTDESYFSRGGTFNAHNYHIWAEENPHAITVRSFQRRFSVNLWGGILGNFL</sequence>
<organism evidence="1 2">
    <name type="scientific">Asbolus verrucosus</name>
    <name type="common">Desert ironclad beetle</name>
    <dbReference type="NCBI Taxonomy" id="1661398"/>
    <lineage>
        <taxon>Eukaryota</taxon>
        <taxon>Metazoa</taxon>
        <taxon>Ecdysozoa</taxon>
        <taxon>Arthropoda</taxon>
        <taxon>Hexapoda</taxon>
        <taxon>Insecta</taxon>
        <taxon>Pterygota</taxon>
        <taxon>Neoptera</taxon>
        <taxon>Endopterygota</taxon>
        <taxon>Coleoptera</taxon>
        <taxon>Polyphaga</taxon>
        <taxon>Cucujiformia</taxon>
        <taxon>Tenebrionidae</taxon>
        <taxon>Pimeliinae</taxon>
        <taxon>Asbolus</taxon>
    </lineage>
</organism>
<keyword evidence="2" id="KW-1185">Reference proteome</keyword>
<dbReference type="Gene3D" id="3.30.420.10">
    <property type="entry name" value="Ribonuclease H-like superfamily/Ribonuclease H"/>
    <property type="match status" value="1"/>
</dbReference>
<feature type="non-terminal residue" evidence="1">
    <location>
        <position position="81"/>
    </location>
</feature>
<dbReference type="InterPro" id="IPR036397">
    <property type="entry name" value="RNaseH_sf"/>
</dbReference>
<evidence type="ECO:0000313" key="2">
    <source>
        <dbReference type="Proteomes" id="UP000292052"/>
    </source>
</evidence>